<dbReference type="Proteomes" id="UP000611708">
    <property type="component" value="Unassembled WGS sequence"/>
</dbReference>
<reference evidence="5 6" key="1">
    <citation type="submission" date="2020-11" db="EMBL/GenBank/DDBJ databases">
        <authorList>
            <person name="Kim M.K."/>
        </authorList>
    </citation>
    <scope>NUCLEOTIDE SEQUENCE [LARGE SCALE GENOMIC DNA]</scope>
    <source>
        <strain evidence="5 6">BT290</strain>
    </source>
</reference>
<protein>
    <submittedName>
        <fullName evidence="5">Hsp20/alpha crystallin family protein</fullName>
    </submittedName>
</protein>
<evidence type="ECO:0000256" key="1">
    <source>
        <dbReference type="PROSITE-ProRule" id="PRU00285"/>
    </source>
</evidence>
<dbReference type="EMBL" id="JADQDN010000006">
    <property type="protein sequence ID" value="MBF9196949.1"/>
    <property type="molecule type" value="Genomic_DNA"/>
</dbReference>
<name>A0ABS0HTY8_9HYPH</name>
<dbReference type="PROSITE" id="PS01031">
    <property type="entry name" value="SHSP"/>
    <property type="match status" value="1"/>
</dbReference>
<proteinExistence type="inferred from homology"/>
<dbReference type="PANTHER" id="PTHR11527">
    <property type="entry name" value="HEAT-SHOCK PROTEIN 20 FAMILY MEMBER"/>
    <property type="match status" value="1"/>
</dbReference>
<evidence type="ECO:0000259" key="4">
    <source>
        <dbReference type="PROSITE" id="PS01031"/>
    </source>
</evidence>
<dbReference type="CDD" id="cd06464">
    <property type="entry name" value="ACD_sHsps-like"/>
    <property type="match status" value="1"/>
</dbReference>
<gene>
    <name evidence="5" type="ORF">I2H36_12930</name>
</gene>
<keyword evidence="6" id="KW-1185">Reference proteome</keyword>
<evidence type="ECO:0000256" key="2">
    <source>
        <dbReference type="RuleBase" id="RU003616"/>
    </source>
</evidence>
<feature type="region of interest" description="Disordered" evidence="3">
    <location>
        <begin position="1"/>
        <end position="24"/>
    </location>
</feature>
<evidence type="ECO:0000256" key="3">
    <source>
        <dbReference type="SAM" id="MobiDB-lite"/>
    </source>
</evidence>
<feature type="domain" description="SHSP" evidence="4">
    <location>
        <begin position="60"/>
        <end position="173"/>
    </location>
</feature>
<organism evidence="5 6">
    <name type="scientific">Microvirga terrestris</name>
    <dbReference type="NCBI Taxonomy" id="2791024"/>
    <lineage>
        <taxon>Bacteria</taxon>
        <taxon>Pseudomonadati</taxon>
        <taxon>Pseudomonadota</taxon>
        <taxon>Alphaproteobacteria</taxon>
        <taxon>Hyphomicrobiales</taxon>
        <taxon>Methylobacteriaceae</taxon>
        <taxon>Microvirga</taxon>
    </lineage>
</organism>
<dbReference type="InterPro" id="IPR002068">
    <property type="entry name" value="A-crystallin/Hsp20_dom"/>
</dbReference>
<accession>A0ABS0HTY8</accession>
<dbReference type="InterPro" id="IPR008978">
    <property type="entry name" value="HSP20-like_chaperone"/>
</dbReference>
<sequence>MAETTKLPVQRGKEAALDTGSGSFNRMRRDMDRLFNELGRGFFQSPSRLSMPELGPFWQRTERELEPVVDFVERPDRYEITVELPGMDEKNIEVRLAGGSLIVSGEKREEKEEKDVNYYMSERRYGSFQRSFPLPDGIDLNKVNATFQKGVLTVSIPKTEDAKKETKIEIKAA</sequence>
<evidence type="ECO:0000313" key="5">
    <source>
        <dbReference type="EMBL" id="MBF9196949.1"/>
    </source>
</evidence>
<dbReference type="SUPFAM" id="SSF49764">
    <property type="entry name" value="HSP20-like chaperones"/>
    <property type="match status" value="1"/>
</dbReference>
<comment type="caution">
    <text evidence="5">The sequence shown here is derived from an EMBL/GenBank/DDBJ whole genome shotgun (WGS) entry which is preliminary data.</text>
</comment>
<dbReference type="Pfam" id="PF00011">
    <property type="entry name" value="HSP20"/>
    <property type="match status" value="1"/>
</dbReference>
<comment type="similarity">
    <text evidence="1 2">Belongs to the small heat shock protein (HSP20) family.</text>
</comment>
<dbReference type="InterPro" id="IPR031107">
    <property type="entry name" value="Small_HSP"/>
</dbReference>
<dbReference type="Gene3D" id="2.60.40.790">
    <property type="match status" value="1"/>
</dbReference>
<evidence type="ECO:0000313" key="6">
    <source>
        <dbReference type="Proteomes" id="UP000611708"/>
    </source>
</evidence>